<evidence type="ECO:0000256" key="1">
    <source>
        <dbReference type="SAM" id="MobiDB-lite"/>
    </source>
</evidence>
<name>A0AAU9ILB8_9CILI</name>
<accession>A0AAU9ILB8</accession>
<dbReference type="AlphaFoldDB" id="A0AAU9ILB8"/>
<dbReference type="EMBL" id="CAJZBQ010000013">
    <property type="protein sequence ID" value="CAG9314853.1"/>
    <property type="molecule type" value="Genomic_DNA"/>
</dbReference>
<sequence>MYKKIDLFPSLIPDVQSITPPRKADFSLPPLKFSKNQEKPSPNASPLRIDPKYQLKISAISSSQVSPVPIQNVDFSKSKRKAKNKFSFIKKAEEVMSPFPPPLEILNAKLQNKLKCSRLLDITVAFPVKQNKKEYIRINRNQSLTPHGKLARSPTHFDSPKQSTYPEQIKQAFRPKLIQRIIPLELSLPPDKIGLRYVNTNYKDVSRAKRSKSELVSYLKRKPLKHHKVKENNIISDSELSQNSSRKIVLNKRSKNQQAITLDHDYELSAHDKHSFDVACYVKELSSTESSKSIISILPSAFQNSTQILTLT</sequence>
<organism evidence="2 3">
    <name type="scientific">Blepharisma stoltei</name>
    <dbReference type="NCBI Taxonomy" id="1481888"/>
    <lineage>
        <taxon>Eukaryota</taxon>
        <taxon>Sar</taxon>
        <taxon>Alveolata</taxon>
        <taxon>Ciliophora</taxon>
        <taxon>Postciliodesmatophora</taxon>
        <taxon>Heterotrichea</taxon>
        <taxon>Heterotrichida</taxon>
        <taxon>Blepharismidae</taxon>
        <taxon>Blepharisma</taxon>
    </lineage>
</organism>
<comment type="caution">
    <text evidence="2">The sequence shown here is derived from an EMBL/GenBank/DDBJ whole genome shotgun (WGS) entry which is preliminary data.</text>
</comment>
<proteinExistence type="predicted"/>
<dbReference type="Proteomes" id="UP001162131">
    <property type="component" value="Unassembled WGS sequence"/>
</dbReference>
<feature type="region of interest" description="Disordered" evidence="1">
    <location>
        <begin position="145"/>
        <end position="165"/>
    </location>
</feature>
<keyword evidence="3" id="KW-1185">Reference proteome</keyword>
<reference evidence="2" key="1">
    <citation type="submission" date="2021-09" db="EMBL/GenBank/DDBJ databases">
        <authorList>
            <consortium name="AG Swart"/>
            <person name="Singh M."/>
            <person name="Singh A."/>
            <person name="Seah K."/>
            <person name="Emmerich C."/>
        </authorList>
    </citation>
    <scope>NUCLEOTIDE SEQUENCE</scope>
    <source>
        <strain evidence="2">ATCC30299</strain>
    </source>
</reference>
<protein>
    <submittedName>
        <fullName evidence="2">Uncharacterized protein</fullName>
    </submittedName>
</protein>
<gene>
    <name evidence="2" type="ORF">BSTOLATCC_MIC12639</name>
</gene>
<evidence type="ECO:0000313" key="2">
    <source>
        <dbReference type="EMBL" id="CAG9314853.1"/>
    </source>
</evidence>
<evidence type="ECO:0000313" key="3">
    <source>
        <dbReference type="Proteomes" id="UP001162131"/>
    </source>
</evidence>
<feature type="region of interest" description="Disordered" evidence="1">
    <location>
        <begin position="19"/>
        <end position="48"/>
    </location>
</feature>